<dbReference type="GO" id="GO:0006886">
    <property type="term" value="P:intracellular protein transport"/>
    <property type="evidence" value="ECO:0000318"/>
    <property type="project" value="GO_Central"/>
</dbReference>
<feature type="compositionally biased region" description="Polar residues" evidence="5">
    <location>
        <begin position="195"/>
        <end position="206"/>
    </location>
</feature>
<dbReference type="NCBIfam" id="TIGR00231">
    <property type="entry name" value="small_GTP"/>
    <property type="match status" value="1"/>
</dbReference>
<evidence type="ECO:0000256" key="1">
    <source>
        <dbReference type="ARBA" id="ARBA00006270"/>
    </source>
</evidence>
<evidence type="ECO:0000256" key="4">
    <source>
        <dbReference type="ARBA" id="ARBA00023288"/>
    </source>
</evidence>
<dbReference type="SMART" id="SM00173">
    <property type="entry name" value="RAS"/>
    <property type="match status" value="1"/>
</dbReference>
<dbReference type="RefSeq" id="XP_643379.1">
    <property type="nucleotide sequence ID" value="XM_638287.1"/>
</dbReference>
<dbReference type="Reactome" id="R-DDI-6811434">
    <property type="pathway name" value="COPI-dependent Golgi-to-ER retrograde traffic"/>
</dbReference>
<dbReference type="Reactome" id="R-DDI-6807878">
    <property type="pathway name" value="COPI-mediated anterograde transport"/>
</dbReference>
<dbReference type="PhylomeDB" id="Q552K3"/>
<dbReference type="InParanoid" id="Q552K3"/>
<protein>
    <submittedName>
        <fullName evidence="6">Rab GTPase</fullName>
    </submittedName>
</protein>
<organism evidence="6 7">
    <name type="scientific">Dictyostelium discoideum</name>
    <name type="common">Social amoeba</name>
    <dbReference type="NCBI Taxonomy" id="44689"/>
    <lineage>
        <taxon>Eukaryota</taxon>
        <taxon>Amoebozoa</taxon>
        <taxon>Evosea</taxon>
        <taxon>Eumycetozoa</taxon>
        <taxon>Dictyostelia</taxon>
        <taxon>Dictyosteliales</taxon>
        <taxon>Dictyosteliaceae</taxon>
        <taxon>Dictyostelium</taxon>
    </lineage>
</organism>
<dbReference type="SMART" id="SM00176">
    <property type="entry name" value="RAN"/>
    <property type="match status" value="1"/>
</dbReference>
<dbReference type="Pfam" id="PF00071">
    <property type="entry name" value="Ras"/>
    <property type="match status" value="1"/>
</dbReference>
<name>Q552K3_DICDI</name>
<dbReference type="Reactome" id="R-DDI-8873719">
    <property type="pathway name" value="RAB geranylgeranylation"/>
</dbReference>
<dbReference type="AlphaFoldDB" id="Q552K3"/>
<dbReference type="GO" id="GO:0003924">
    <property type="term" value="F:GTPase activity"/>
    <property type="evidence" value="ECO:0000318"/>
    <property type="project" value="GO_Central"/>
</dbReference>
<dbReference type="InterPro" id="IPR001806">
    <property type="entry name" value="Small_GTPase"/>
</dbReference>
<dbReference type="InterPro" id="IPR050227">
    <property type="entry name" value="Rab"/>
</dbReference>
<accession>Q552K3</accession>
<feature type="region of interest" description="Disordered" evidence="5">
    <location>
        <begin position="187"/>
        <end position="216"/>
    </location>
</feature>
<gene>
    <name evidence="6" type="primary">rab1E</name>
    <name evidence="6" type="ORF">DDB_G0275969</name>
</gene>
<dbReference type="SMART" id="SM00175">
    <property type="entry name" value="RAB"/>
    <property type="match status" value="1"/>
</dbReference>
<evidence type="ECO:0000313" key="7">
    <source>
        <dbReference type="Proteomes" id="UP000002195"/>
    </source>
</evidence>
<keyword evidence="7" id="KW-1185">Reference proteome</keyword>
<dbReference type="FunCoup" id="Q552K3">
    <property type="interactions" value="2"/>
</dbReference>
<dbReference type="Reactome" id="R-DDI-6811440">
    <property type="pathway name" value="Retrograde transport at the Trans-Golgi-Network"/>
</dbReference>
<proteinExistence type="inferred from homology"/>
<dbReference type="STRING" id="44689.Q552K3"/>
<keyword evidence="2" id="KW-0547">Nucleotide-binding</keyword>
<dbReference type="GeneID" id="8620263"/>
<dbReference type="EMBL" id="AAFI02000013">
    <property type="protein sequence ID" value="EAL69441.1"/>
    <property type="molecule type" value="Genomic_DNA"/>
</dbReference>
<dbReference type="PROSITE" id="PS51421">
    <property type="entry name" value="RAS"/>
    <property type="match status" value="1"/>
</dbReference>
<dbReference type="InterPro" id="IPR005225">
    <property type="entry name" value="Small_GTP-bd"/>
</dbReference>
<dbReference type="Reactome" id="R-DDI-162658">
    <property type="pathway name" value="Golgi Cisternae Pericentriolar Stack Reorganization"/>
</dbReference>
<sequence length="216" mass="24530">MSKVQTQISDYDFLFKILVIGDRGVGKSSLIVRFADDNFTDSFISTIGVDFKIKTIYLEGKAIKTQIWDTMGQDRFRMGNNNSIFYRGAHGIIVVYDVTDQGTFKNVAQWLGEVDRYAREDVSKLIVANKIDLVEKRVVDSDVAKSFCDVYEIPTIETSAKYATNVDDCFILMAKTIKNRLEQIEAEPQIPQKPTPTIRNANNNNSFKKKETCTIN</sequence>
<dbReference type="FunFam" id="3.40.50.300:FF:001447">
    <property type="entry name" value="Ras-related protein Rab-1B"/>
    <property type="match status" value="1"/>
</dbReference>
<keyword evidence="4" id="KW-0449">Lipoprotein</keyword>
<dbReference type="InterPro" id="IPR027417">
    <property type="entry name" value="P-loop_NTPase"/>
</dbReference>
<evidence type="ECO:0000256" key="5">
    <source>
        <dbReference type="SAM" id="MobiDB-lite"/>
    </source>
</evidence>
<dbReference type="SUPFAM" id="SSF52540">
    <property type="entry name" value="P-loop containing nucleoside triphosphate hydrolases"/>
    <property type="match status" value="1"/>
</dbReference>
<dbReference type="KEGG" id="ddi:DDB_G0275969"/>
<dbReference type="SMART" id="SM00174">
    <property type="entry name" value="RHO"/>
    <property type="match status" value="1"/>
</dbReference>
<dbReference type="Proteomes" id="UP000002195">
    <property type="component" value="Unassembled WGS sequence"/>
</dbReference>
<dbReference type="PRINTS" id="PR00449">
    <property type="entry name" value="RASTRNSFRMNG"/>
</dbReference>
<dbReference type="PROSITE" id="PS51419">
    <property type="entry name" value="RAB"/>
    <property type="match status" value="1"/>
</dbReference>
<dbReference type="VEuPathDB" id="AmoebaDB:DDB_G0275969"/>
<dbReference type="Reactome" id="R-DDI-8876198">
    <property type="pathway name" value="RAB GEFs exchange GTP for GDP on RABs"/>
</dbReference>
<dbReference type="dictyBase" id="DDB_G0275969">
    <property type="gene designation" value="rab1E"/>
</dbReference>
<dbReference type="GO" id="GO:0005525">
    <property type="term" value="F:GTP binding"/>
    <property type="evidence" value="ECO:0007669"/>
    <property type="project" value="UniProtKB-KW"/>
</dbReference>
<dbReference type="SMR" id="Q552K3"/>
<comment type="similarity">
    <text evidence="1">Belongs to the small GTPase superfamily. Rab family.</text>
</comment>
<comment type="caution">
    <text evidence="6">The sequence shown here is derived from an EMBL/GenBank/DDBJ whole genome shotgun (WGS) entry which is preliminary data.</text>
</comment>
<evidence type="ECO:0000256" key="2">
    <source>
        <dbReference type="ARBA" id="ARBA00022741"/>
    </source>
</evidence>
<dbReference type="PANTHER" id="PTHR47977">
    <property type="entry name" value="RAS-RELATED PROTEIN RAB"/>
    <property type="match status" value="1"/>
</dbReference>
<dbReference type="Gene3D" id="3.40.50.300">
    <property type="entry name" value="P-loop containing nucleotide triphosphate hydrolases"/>
    <property type="match status" value="1"/>
</dbReference>
<dbReference type="HOGENOM" id="CLU_041217_10_1_1"/>
<dbReference type="PaxDb" id="44689-DDB0229420"/>
<dbReference type="GO" id="GO:0012505">
    <property type="term" value="C:endomembrane system"/>
    <property type="evidence" value="ECO:0000318"/>
    <property type="project" value="GO_Central"/>
</dbReference>
<reference evidence="6 7" key="1">
    <citation type="journal article" date="2005" name="Nature">
        <title>The genome of the social amoeba Dictyostelium discoideum.</title>
        <authorList>
            <consortium name="The Dictyostelium discoideum Sequencing Consortium"/>
            <person name="Eichinger L."/>
            <person name="Pachebat J.A."/>
            <person name="Glockner G."/>
            <person name="Rajandream M.A."/>
            <person name="Sucgang R."/>
            <person name="Berriman M."/>
            <person name="Song J."/>
            <person name="Olsen R."/>
            <person name="Szafranski K."/>
            <person name="Xu Q."/>
            <person name="Tunggal B."/>
            <person name="Kummerfeld S."/>
            <person name="Madera M."/>
            <person name="Konfortov B.A."/>
            <person name="Rivero F."/>
            <person name="Bankier A.T."/>
            <person name="Lehmann R."/>
            <person name="Hamlin N."/>
            <person name="Davies R."/>
            <person name="Gaudet P."/>
            <person name="Fey P."/>
            <person name="Pilcher K."/>
            <person name="Chen G."/>
            <person name="Saunders D."/>
            <person name="Sodergren E."/>
            <person name="Davis P."/>
            <person name="Kerhornou A."/>
            <person name="Nie X."/>
            <person name="Hall N."/>
            <person name="Anjard C."/>
            <person name="Hemphill L."/>
            <person name="Bason N."/>
            <person name="Farbrother P."/>
            <person name="Desany B."/>
            <person name="Just E."/>
            <person name="Morio T."/>
            <person name="Rost R."/>
            <person name="Churcher C."/>
            <person name="Cooper J."/>
            <person name="Haydock S."/>
            <person name="van Driessche N."/>
            <person name="Cronin A."/>
            <person name="Goodhead I."/>
            <person name="Muzny D."/>
            <person name="Mourier T."/>
            <person name="Pain A."/>
            <person name="Lu M."/>
            <person name="Harper D."/>
            <person name="Lindsay R."/>
            <person name="Hauser H."/>
            <person name="James K."/>
            <person name="Quiles M."/>
            <person name="Madan Babu M."/>
            <person name="Saito T."/>
            <person name="Buchrieser C."/>
            <person name="Wardroper A."/>
            <person name="Felder M."/>
            <person name="Thangavelu M."/>
            <person name="Johnson D."/>
            <person name="Knights A."/>
            <person name="Loulseged H."/>
            <person name="Mungall K."/>
            <person name="Oliver K."/>
            <person name="Price C."/>
            <person name="Quail M.A."/>
            <person name="Urushihara H."/>
            <person name="Hernandez J."/>
            <person name="Rabbinowitsch E."/>
            <person name="Steffen D."/>
            <person name="Sanders M."/>
            <person name="Ma J."/>
            <person name="Kohara Y."/>
            <person name="Sharp S."/>
            <person name="Simmonds M."/>
            <person name="Spiegler S."/>
            <person name="Tivey A."/>
            <person name="Sugano S."/>
            <person name="White B."/>
            <person name="Walker D."/>
            <person name="Woodward J."/>
            <person name="Winckler T."/>
            <person name="Tanaka Y."/>
            <person name="Shaulsky G."/>
            <person name="Schleicher M."/>
            <person name="Weinstock G."/>
            <person name="Rosenthal A."/>
            <person name="Cox E.C."/>
            <person name="Chisholm R.L."/>
            <person name="Gibbs R."/>
            <person name="Loomis W.F."/>
            <person name="Platzer M."/>
            <person name="Kay R.R."/>
            <person name="Williams J."/>
            <person name="Dear P.H."/>
            <person name="Noegel A.A."/>
            <person name="Barrell B."/>
            <person name="Kuspa A."/>
        </authorList>
    </citation>
    <scope>NUCLEOTIDE SEQUENCE [LARGE SCALE GENOMIC DNA]</scope>
    <source>
        <strain evidence="6 7">AX4</strain>
    </source>
</reference>
<evidence type="ECO:0000313" key="6">
    <source>
        <dbReference type="EMBL" id="EAL69441.1"/>
    </source>
</evidence>
<keyword evidence="3" id="KW-0342">GTP-binding</keyword>
<evidence type="ECO:0000256" key="3">
    <source>
        <dbReference type="ARBA" id="ARBA00023134"/>
    </source>
</evidence>
<dbReference type="eggNOG" id="KOG0084">
    <property type="taxonomic scope" value="Eukaryota"/>
</dbReference>
<dbReference type="Reactome" id="R-DDI-204005">
    <property type="pathway name" value="COPII-mediated vesicle transport"/>
</dbReference>